<dbReference type="EMBL" id="AP022360">
    <property type="protein sequence ID" value="BBU83362.1"/>
    <property type="molecule type" value="Genomic_DNA"/>
</dbReference>
<evidence type="ECO:0000256" key="8">
    <source>
        <dbReference type="ARBA" id="ARBA00022989"/>
    </source>
</evidence>
<evidence type="ECO:0000256" key="7">
    <source>
        <dbReference type="ARBA" id="ARBA00022833"/>
    </source>
</evidence>
<keyword evidence="10 12" id="KW-0472">Membrane</keyword>
<evidence type="ECO:0000256" key="9">
    <source>
        <dbReference type="ARBA" id="ARBA00023049"/>
    </source>
</evidence>
<comment type="similarity">
    <text evidence="11">Belongs to the peptidase M48 family.</text>
</comment>
<evidence type="ECO:0000256" key="12">
    <source>
        <dbReference type="SAM" id="Phobius"/>
    </source>
</evidence>
<feature type="transmembrane region" description="Helical" evidence="12">
    <location>
        <begin position="12"/>
        <end position="32"/>
    </location>
</feature>
<keyword evidence="6 11" id="KW-0378">Hydrolase</keyword>
<dbReference type="GO" id="GO:0005886">
    <property type="term" value="C:plasma membrane"/>
    <property type="evidence" value="ECO:0007669"/>
    <property type="project" value="UniProtKB-SubCell"/>
</dbReference>
<keyword evidence="2" id="KW-1003">Cell membrane</keyword>
<evidence type="ECO:0000256" key="5">
    <source>
        <dbReference type="ARBA" id="ARBA00022723"/>
    </source>
</evidence>
<dbReference type="Pfam" id="PF01435">
    <property type="entry name" value="Peptidase_M48"/>
    <property type="match status" value="1"/>
</dbReference>
<keyword evidence="9 11" id="KW-0482">Metalloprotease</keyword>
<dbReference type="InterPro" id="IPR050083">
    <property type="entry name" value="HtpX_protease"/>
</dbReference>
<proteinExistence type="inferred from homology"/>
<feature type="transmembrane region" description="Helical" evidence="12">
    <location>
        <begin position="44"/>
        <end position="68"/>
    </location>
</feature>
<dbReference type="AlphaFoldDB" id="A0A8S0FSZ1"/>
<feature type="domain" description="Peptidase M48" evidence="13">
    <location>
        <begin position="16"/>
        <end position="139"/>
    </location>
</feature>
<dbReference type="Proteomes" id="UP000467488">
    <property type="component" value="Chromosome"/>
</dbReference>
<dbReference type="PANTHER" id="PTHR43221">
    <property type="entry name" value="PROTEASE HTPX"/>
    <property type="match status" value="1"/>
</dbReference>
<gene>
    <name evidence="14" type="ORF">EIMP300_47620</name>
</gene>
<accession>A0A8S0FSZ1</accession>
<dbReference type="PANTHER" id="PTHR43221:SF1">
    <property type="entry name" value="PROTEASE HTPX"/>
    <property type="match status" value="1"/>
</dbReference>
<protein>
    <recommendedName>
        <fullName evidence="13">Peptidase M48 domain-containing protein</fullName>
    </recommendedName>
</protein>
<keyword evidence="5" id="KW-0479">Metal-binding</keyword>
<evidence type="ECO:0000313" key="15">
    <source>
        <dbReference type="Proteomes" id="UP000467488"/>
    </source>
</evidence>
<name>A0A8S0FSZ1_ECOLX</name>
<evidence type="ECO:0000256" key="2">
    <source>
        <dbReference type="ARBA" id="ARBA00022475"/>
    </source>
</evidence>
<evidence type="ECO:0000256" key="3">
    <source>
        <dbReference type="ARBA" id="ARBA00022670"/>
    </source>
</evidence>
<reference evidence="14 15" key="1">
    <citation type="submission" date="2020-01" db="EMBL/GenBank/DDBJ databases">
        <title>Dynamics of blaIMP-6 dissemination in carbapenem resistant Enterobacteriacea isolated from regional surveillance in Osaka, Japan.</title>
        <authorList>
            <person name="Abe R."/>
            <person name="Akeda Y."/>
            <person name="Sugawara Y."/>
            <person name="Yamamoto N."/>
            <person name="Tomono K."/>
            <person name="Takeuchi D."/>
            <person name="Kawahara R."/>
            <person name="Hamada S."/>
        </authorList>
    </citation>
    <scope>NUCLEOTIDE SEQUENCE [LARGE SCALE GENOMIC DNA]</scope>
    <source>
        <strain evidence="14 15">E300</strain>
    </source>
</reference>
<comment type="subcellular location">
    <subcellularLocation>
        <location evidence="1">Cell membrane</location>
        <topology evidence="1">Multi-pass membrane protein</topology>
    </subcellularLocation>
</comment>
<dbReference type="InterPro" id="IPR001915">
    <property type="entry name" value="Peptidase_M48"/>
</dbReference>
<evidence type="ECO:0000256" key="6">
    <source>
        <dbReference type="ARBA" id="ARBA00022801"/>
    </source>
</evidence>
<keyword evidence="4 12" id="KW-0812">Transmembrane</keyword>
<dbReference type="GO" id="GO:0046872">
    <property type="term" value="F:metal ion binding"/>
    <property type="evidence" value="ECO:0007669"/>
    <property type="project" value="UniProtKB-KW"/>
</dbReference>
<keyword evidence="3 11" id="KW-0645">Protease</keyword>
<dbReference type="GO" id="GO:0006508">
    <property type="term" value="P:proteolysis"/>
    <property type="evidence" value="ECO:0007669"/>
    <property type="project" value="UniProtKB-KW"/>
</dbReference>
<sequence length="144" mass="16008">MHPTLIQGVVNTFVIFISRILAQLAAGFMGGNRDEGEESNGNPLIYFAVATVLELVFGILASIITMWFSRHREFHADAGSAKLVGREKMIAALQRLKTSYEPQEATSMMAFCINGKSKSLSELFMTHPPLDKRIEALRTGEYLK</sequence>
<keyword evidence="7 11" id="KW-0862">Zinc</keyword>
<dbReference type="GO" id="GO:0004222">
    <property type="term" value="F:metalloendopeptidase activity"/>
    <property type="evidence" value="ECO:0007669"/>
    <property type="project" value="InterPro"/>
</dbReference>
<evidence type="ECO:0000256" key="1">
    <source>
        <dbReference type="ARBA" id="ARBA00004651"/>
    </source>
</evidence>
<evidence type="ECO:0000256" key="11">
    <source>
        <dbReference type="RuleBase" id="RU003983"/>
    </source>
</evidence>
<organism evidence="14 15">
    <name type="scientific">Escherichia coli</name>
    <dbReference type="NCBI Taxonomy" id="562"/>
    <lineage>
        <taxon>Bacteria</taxon>
        <taxon>Pseudomonadati</taxon>
        <taxon>Pseudomonadota</taxon>
        <taxon>Gammaproteobacteria</taxon>
        <taxon>Enterobacterales</taxon>
        <taxon>Enterobacteriaceae</taxon>
        <taxon>Escherichia</taxon>
    </lineage>
</organism>
<evidence type="ECO:0000259" key="13">
    <source>
        <dbReference type="Pfam" id="PF01435"/>
    </source>
</evidence>
<evidence type="ECO:0000313" key="14">
    <source>
        <dbReference type="EMBL" id="BBU83362.1"/>
    </source>
</evidence>
<evidence type="ECO:0000256" key="10">
    <source>
        <dbReference type="ARBA" id="ARBA00023136"/>
    </source>
</evidence>
<keyword evidence="8 12" id="KW-1133">Transmembrane helix</keyword>
<comment type="cofactor">
    <cofactor evidence="11">
        <name>Zn(2+)</name>
        <dbReference type="ChEBI" id="CHEBI:29105"/>
    </cofactor>
    <text evidence="11">Binds 1 zinc ion per subunit.</text>
</comment>
<evidence type="ECO:0000256" key="4">
    <source>
        <dbReference type="ARBA" id="ARBA00022692"/>
    </source>
</evidence>